<evidence type="ECO:0008006" key="4">
    <source>
        <dbReference type="Google" id="ProtNLM"/>
    </source>
</evidence>
<dbReference type="Proteomes" id="UP001552299">
    <property type="component" value="Unassembled WGS sequence"/>
</dbReference>
<evidence type="ECO:0000313" key="2">
    <source>
        <dbReference type="EMBL" id="KAL0911635.1"/>
    </source>
</evidence>
<feature type="compositionally biased region" description="Basic residues" evidence="1">
    <location>
        <begin position="44"/>
        <end position="54"/>
    </location>
</feature>
<organism evidence="2 3">
    <name type="scientific">Dendrobium thyrsiflorum</name>
    <name type="common">Pinecone-like raceme dendrobium</name>
    <name type="synonym">Orchid</name>
    <dbReference type="NCBI Taxonomy" id="117978"/>
    <lineage>
        <taxon>Eukaryota</taxon>
        <taxon>Viridiplantae</taxon>
        <taxon>Streptophyta</taxon>
        <taxon>Embryophyta</taxon>
        <taxon>Tracheophyta</taxon>
        <taxon>Spermatophyta</taxon>
        <taxon>Magnoliopsida</taxon>
        <taxon>Liliopsida</taxon>
        <taxon>Asparagales</taxon>
        <taxon>Orchidaceae</taxon>
        <taxon>Epidendroideae</taxon>
        <taxon>Malaxideae</taxon>
        <taxon>Dendrobiinae</taxon>
        <taxon>Dendrobium</taxon>
    </lineage>
</organism>
<dbReference type="EMBL" id="JANQDX010000015">
    <property type="protein sequence ID" value="KAL0911635.1"/>
    <property type="molecule type" value="Genomic_DNA"/>
</dbReference>
<accession>A0ABD0UFR3</accession>
<dbReference type="PANTHER" id="PTHR37234">
    <property type="entry name" value="OS03G0319200 PROTEIN"/>
    <property type="match status" value="1"/>
</dbReference>
<feature type="compositionally biased region" description="Basic and acidic residues" evidence="1">
    <location>
        <begin position="16"/>
        <end position="25"/>
    </location>
</feature>
<sequence length="365" mass="40832">MEEKRKKKKNMQPSPSRRESAPENHRVHHKKPIGCMSGILQLLSRRHSRRRIPSARKERIETPPTSTSTPIVQQPDITEINTARTPVNADLEFSSEAGGLSKRSPTLPSEIRRSGGCFDRGDSPRQAPALVARLMGLEDPPVQWQLPKPPPASESAEEKRRKLLGALERCDEDLRSLKRIIDAVRAAEMIHMKDERDSPIQELKFLDGNGEQPSPVSVLDGFSSPKFCASENEDVQSKSLSSVEVSCHVPRRITIEGIRRPPSDHKRILKDHTVAADSSSSSAAVKSFAAGRWRWRWRRSQALVESVGEVGEDAICEERREIVRVGVDLADDVLGDLVDQLIIDLVESCSKLCLQTVRCKRKLCL</sequence>
<reference evidence="2 3" key="1">
    <citation type="journal article" date="2024" name="Plant Biotechnol. J.">
        <title>Dendrobium thyrsiflorum genome and its molecular insights into genes involved in important horticultural traits.</title>
        <authorList>
            <person name="Chen B."/>
            <person name="Wang J.Y."/>
            <person name="Zheng P.J."/>
            <person name="Li K.L."/>
            <person name="Liang Y.M."/>
            <person name="Chen X.F."/>
            <person name="Zhang C."/>
            <person name="Zhao X."/>
            <person name="He X."/>
            <person name="Zhang G.Q."/>
            <person name="Liu Z.J."/>
            <person name="Xu Q."/>
        </authorList>
    </citation>
    <scope>NUCLEOTIDE SEQUENCE [LARGE SCALE GENOMIC DNA]</scope>
    <source>
        <strain evidence="2">GZMU011</strain>
    </source>
</reference>
<feature type="region of interest" description="Disordered" evidence="1">
    <location>
        <begin position="95"/>
        <end position="123"/>
    </location>
</feature>
<name>A0ABD0UFR3_DENTH</name>
<keyword evidence="3" id="KW-1185">Reference proteome</keyword>
<feature type="compositionally biased region" description="Basic residues" evidence="1">
    <location>
        <begin position="1"/>
        <end position="10"/>
    </location>
</feature>
<dbReference type="AlphaFoldDB" id="A0ABD0UFR3"/>
<protein>
    <recommendedName>
        <fullName evidence="4">DUF3741 domain-containing protein</fullName>
    </recommendedName>
</protein>
<feature type="region of interest" description="Disordered" evidence="1">
    <location>
        <begin position="1"/>
        <end position="74"/>
    </location>
</feature>
<proteinExistence type="predicted"/>
<evidence type="ECO:0000313" key="3">
    <source>
        <dbReference type="Proteomes" id="UP001552299"/>
    </source>
</evidence>
<evidence type="ECO:0000256" key="1">
    <source>
        <dbReference type="SAM" id="MobiDB-lite"/>
    </source>
</evidence>
<comment type="caution">
    <text evidence="2">The sequence shown here is derived from an EMBL/GenBank/DDBJ whole genome shotgun (WGS) entry which is preliminary data.</text>
</comment>
<dbReference type="PANTHER" id="PTHR37234:SF1">
    <property type="entry name" value="OS03G0319200 PROTEIN"/>
    <property type="match status" value="1"/>
</dbReference>
<gene>
    <name evidence="2" type="ORF">M5K25_019789</name>
</gene>